<gene>
    <name evidence="1" type="ORF">M514_26129</name>
</gene>
<sequence>MNYSNRSFAVSRVPRRQIVLPDCGFLFIVSHLLLFSPPDIFDVSRIKSSDIHVLQELDGNKAASSCIVIIEW</sequence>
<dbReference type="EMBL" id="KL367615">
    <property type="protein sequence ID" value="KFD61667.1"/>
    <property type="molecule type" value="Genomic_DNA"/>
</dbReference>
<accession>A0A085MWS1</accession>
<name>A0A085MWS1_9BILA</name>
<reference evidence="1" key="1">
    <citation type="journal article" date="2014" name="Nat. Genet.">
        <title>Genome and transcriptome of the porcine whipworm Trichuris suis.</title>
        <authorList>
            <person name="Jex A.R."/>
            <person name="Nejsum P."/>
            <person name="Schwarz E.M."/>
            <person name="Hu L."/>
            <person name="Young N.D."/>
            <person name="Hall R.S."/>
            <person name="Korhonen P.K."/>
            <person name="Liao S."/>
            <person name="Thamsborg S."/>
            <person name="Xia J."/>
            <person name="Xu P."/>
            <person name="Wang S."/>
            <person name="Scheerlinck J.P."/>
            <person name="Hofmann A."/>
            <person name="Sternberg P.W."/>
            <person name="Wang J."/>
            <person name="Gasser R.B."/>
        </authorList>
    </citation>
    <scope>NUCLEOTIDE SEQUENCE [LARGE SCALE GENOMIC DNA]</scope>
    <source>
        <strain evidence="1">DCEP-RM93F</strain>
    </source>
</reference>
<protein>
    <submittedName>
        <fullName evidence="1">Uncharacterized protein</fullName>
    </submittedName>
</protein>
<organism evidence="1">
    <name type="scientific">Trichuris suis</name>
    <name type="common">pig whipworm</name>
    <dbReference type="NCBI Taxonomy" id="68888"/>
    <lineage>
        <taxon>Eukaryota</taxon>
        <taxon>Metazoa</taxon>
        <taxon>Ecdysozoa</taxon>
        <taxon>Nematoda</taxon>
        <taxon>Enoplea</taxon>
        <taxon>Dorylaimia</taxon>
        <taxon>Trichinellida</taxon>
        <taxon>Trichuridae</taxon>
        <taxon>Trichuris</taxon>
    </lineage>
</organism>
<feature type="non-terminal residue" evidence="1">
    <location>
        <position position="72"/>
    </location>
</feature>
<evidence type="ECO:0000313" key="1">
    <source>
        <dbReference type="EMBL" id="KFD61667.1"/>
    </source>
</evidence>
<dbReference type="Proteomes" id="UP000030758">
    <property type="component" value="Unassembled WGS sequence"/>
</dbReference>
<proteinExistence type="predicted"/>
<dbReference type="AlphaFoldDB" id="A0A085MWS1"/>